<sequence length="293" mass="32892">MKVGLPSSLPDLSLVIVNYRTCDLLLALLESIYANACGLRLECLVLDNASYDGSAQAVTARFPQVRFVQNAVNRYFSAAYTQGIQLAQSAYILVLNPDMEVRGATLQQLLGALQADPSIGAATTTMYHADGRLQRNGSRFATFGYLLLNYTFLGKLYRLLLPRAWQALQDWFWYADWDRRTARPIDVLPGSAIIARREVWQAAGYFDARLKMYFSDDYFSWRVQALGLQTLYLPSDGILHYEGASAKQVNARALSFYMRDLIVYTSLVHGKPAAALLALLLAPTWLVQRLKAR</sequence>
<evidence type="ECO:0000259" key="1">
    <source>
        <dbReference type="Pfam" id="PF00535"/>
    </source>
</evidence>
<evidence type="ECO:0000313" key="5">
    <source>
        <dbReference type="Proteomes" id="UP000229681"/>
    </source>
</evidence>
<dbReference type="PANTHER" id="PTHR43179">
    <property type="entry name" value="RHAMNOSYLTRANSFERASE WBBL"/>
    <property type="match status" value="1"/>
</dbReference>
<dbReference type="AlphaFoldDB" id="A0A2M8PGJ3"/>
<name>A0A2M8PGJ3_9CHLR</name>
<reference evidence="4 5" key="1">
    <citation type="submission" date="2017-11" db="EMBL/GenBank/DDBJ databases">
        <title>Evolution of Phototrophy in the Chloroflexi Phylum Driven by Horizontal Gene Transfer.</title>
        <authorList>
            <person name="Ward L.M."/>
            <person name="Hemp J."/>
            <person name="Shih P.M."/>
            <person name="Mcglynn S.E."/>
            <person name="Fischer W."/>
        </authorList>
    </citation>
    <scope>NUCLEOTIDE SEQUENCE [LARGE SCALE GENOMIC DNA]</scope>
    <source>
        <strain evidence="3">CP1_1M</strain>
        <strain evidence="2">JP3_13</strain>
    </source>
</reference>
<dbReference type="Proteomes" id="UP000229681">
    <property type="component" value="Unassembled WGS sequence"/>
</dbReference>
<accession>A0A2M8Q0N6</accession>
<protein>
    <recommendedName>
        <fullName evidence="1">Glycosyltransferase 2-like domain-containing protein</fullName>
    </recommendedName>
</protein>
<gene>
    <name evidence="2" type="ORF">CUN49_04285</name>
    <name evidence="3" type="ORF">CUN50_00025</name>
</gene>
<evidence type="ECO:0000313" key="3">
    <source>
        <dbReference type="EMBL" id="PJF43350.1"/>
    </source>
</evidence>
<evidence type="ECO:0000313" key="2">
    <source>
        <dbReference type="EMBL" id="PJF36652.1"/>
    </source>
</evidence>
<dbReference type="PANTHER" id="PTHR43179:SF7">
    <property type="entry name" value="RHAMNOSYLTRANSFERASE WBBL"/>
    <property type="match status" value="1"/>
</dbReference>
<dbReference type="InterPro" id="IPR001173">
    <property type="entry name" value="Glyco_trans_2-like"/>
</dbReference>
<dbReference type="Pfam" id="PF00535">
    <property type="entry name" value="Glycos_transf_2"/>
    <property type="match status" value="1"/>
</dbReference>
<proteinExistence type="predicted"/>
<dbReference type="SUPFAM" id="SSF53448">
    <property type="entry name" value="Nucleotide-diphospho-sugar transferases"/>
    <property type="match status" value="1"/>
</dbReference>
<dbReference type="EMBL" id="PGTM01000039">
    <property type="protein sequence ID" value="PJF36652.1"/>
    <property type="molecule type" value="Genomic_DNA"/>
</dbReference>
<dbReference type="Gene3D" id="3.90.550.10">
    <property type="entry name" value="Spore Coat Polysaccharide Biosynthesis Protein SpsA, Chain A"/>
    <property type="match status" value="1"/>
</dbReference>
<evidence type="ECO:0000313" key="4">
    <source>
        <dbReference type="Proteomes" id="UP000228947"/>
    </source>
</evidence>
<dbReference type="InterPro" id="IPR029044">
    <property type="entry name" value="Nucleotide-diphossugar_trans"/>
</dbReference>
<accession>A0A2M8PGJ3</accession>
<dbReference type="EMBL" id="PGTL01000001">
    <property type="protein sequence ID" value="PJF43350.1"/>
    <property type="molecule type" value="Genomic_DNA"/>
</dbReference>
<organism evidence="2 5">
    <name type="scientific">Candidatus Thermofonsia Clade 1 bacterium</name>
    <dbReference type="NCBI Taxonomy" id="2364210"/>
    <lineage>
        <taxon>Bacteria</taxon>
        <taxon>Bacillati</taxon>
        <taxon>Chloroflexota</taxon>
        <taxon>Candidatus Thermofontia</taxon>
        <taxon>Candidatus Thermofonsia Clade 1</taxon>
    </lineage>
</organism>
<comment type="caution">
    <text evidence="2">The sequence shown here is derived from an EMBL/GenBank/DDBJ whole genome shotgun (WGS) entry which is preliminary data.</text>
</comment>
<dbReference type="Proteomes" id="UP000228947">
    <property type="component" value="Unassembled WGS sequence"/>
</dbReference>
<feature type="domain" description="Glycosyltransferase 2-like" evidence="1">
    <location>
        <begin position="13"/>
        <end position="145"/>
    </location>
</feature>